<keyword evidence="7" id="KW-0175">Coiled coil</keyword>
<evidence type="ECO:0000259" key="8">
    <source>
        <dbReference type="PROSITE" id="PS50217"/>
    </source>
</evidence>
<reference evidence="10 11" key="1">
    <citation type="submission" date="2020-08" db="EMBL/GenBank/DDBJ databases">
        <title>Plant Genome Project.</title>
        <authorList>
            <person name="Zhang R.-G."/>
        </authorList>
    </citation>
    <scope>NUCLEOTIDE SEQUENCE [LARGE SCALE GENOMIC DNA]</scope>
    <source>
        <tissue evidence="10">Rhizome</tissue>
    </source>
</reference>
<dbReference type="GO" id="GO:0006351">
    <property type="term" value="P:DNA-templated transcription"/>
    <property type="evidence" value="ECO:0007669"/>
    <property type="project" value="InterPro"/>
</dbReference>
<evidence type="ECO:0000256" key="1">
    <source>
        <dbReference type="ARBA" id="ARBA00004123"/>
    </source>
</evidence>
<keyword evidence="6" id="KW-0539">Nucleus</keyword>
<evidence type="ECO:0000256" key="3">
    <source>
        <dbReference type="ARBA" id="ARBA00023015"/>
    </source>
</evidence>
<proteinExistence type="inferred from homology"/>
<gene>
    <name evidence="10" type="ORF">ZIOFF_034122</name>
</gene>
<dbReference type="PROSITE" id="PS51806">
    <property type="entry name" value="DOG1"/>
    <property type="match status" value="1"/>
</dbReference>
<comment type="subcellular location">
    <subcellularLocation>
        <location evidence="1">Nucleus</location>
    </subcellularLocation>
</comment>
<dbReference type="PANTHER" id="PTHR45693:SF46">
    <property type="entry name" value="TRANSCRIPTION FACTOR TGA2-RELATED"/>
    <property type="match status" value="1"/>
</dbReference>
<evidence type="ECO:0000256" key="6">
    <source>
        <dbReference type="ARBA" id="ARBA00023242"/>
    </source>
</evidence>
<dbReference type="SUPFAM" id="SSF57959">
    <property type="entry name" value="Leucine zipper domain"/>
    <property type="match status" value="1"/>
</dbReference>
<dbReference type="PROSITE" id="PS50217">
    <property type="entry name" value="BZIP"/>
    <property type="match status" value="1"/>
</dbReference>
<keyword evidence="3" id="KW-0805">Transcription regulation</keyword>
<feature type="domain" description="BZIP" evidence="8">
    <location>
        <begin position="153"/>
        <end position="197"/>
    </location>
</feature>
<dbReference type="Pfam" id="PF14144">
    <property type="entry name" value="DOG1"/>
    <property type="match status" value="1"/>
</dbReference>
<evidence type="ECO:0000256" key="5">
    <source>
        <dbReference type="ARBA" id="ARBA00023163"/>
    </source>
</evidence>
<dbReference type="InterPro" id="IPR025422">
    <property type="entry name" value="TGA_domain"/>
</dbReference>
<dbReference type="FunFam" id="1.20.5.170:FF:000019">
    <property type="entry name" value="BZIP family transcription factor"/>
    <property type="match status" value="1"/>
</dbReference>
<feature type="domain" description="DOG1" evidence="9">
    <location>
        <begin position="220"/>
        <end position="436"/>
    </location>
</feature>
<keyword evidence="11" id="KW-1185">Reference proteome</keyword>
<evidence type="ECO:0000259" key="9">
    <source>
        <dbReference type="PROSITE" id="PS51806"/>
    </source>
</evidence>
<dbReference type="GO" id="GO:0003700">
    <property type="term" value="F:DNA-binding transcription factor activity"/>
    <property type="evidence" value="ECO:0007669"/>
    <property type="project" value="InterPro"/>
</dbReference>
<dbReference type="AlphaFoldDB" id="A0A8J5GL89"/>
<name>A0A8J5GL89_ZINOF</name>
<evidence type="ECO:0000256" key="4">
    <source>
        <dbReference type="ARBA" id="ARBA00023125"/>
    </source>
</evidence>
<dbReference type="Gene3D" id="1.20.5.170">
    <property type="match status" value="1"/>
</dbReference>
<dbReference type="Pfam" id="PF00170">
    <property type="entry name" value="bZIP_1"/>
    <property type="match status" value="1"/>
</dbReference>
<dbReference type="InterPro" id="IPR004827">
    <property type="entry name" value="bZIP"/>
</dbReference>
<evidence type="ECO:0000313" key="10">
    <source>
        <dbReference type="EMBL" id="KAG6508741.1"/>
    </source>
</evidence>
<dbReference type="Proteomes" id="UP000734854">
    <property type="component" value="Unassembled WGS sequence"/>
</dbReference>
<dbReference type="GO" id="GO:0005634">
    <property type="term" value="C:nucleus"/>
    <property type="evidence" value="ECO:0007669"/>
    <property type="project" value="UniProtKB-SubCell"/>
</dbReference>
<dbReference type="SMART" id="SM00338">
    <property type="entry name" value="BRLZ"/>
    <property type="match status" value="1"/>
</dbReference>
<dbReference type="CDD" id="cd14708">
    <property type="entry name" value="bZIP_HBP1b-like"/>
    <property type="match status" value="1"/>
</dbReference>
<comment type="similarity">
    <text evidence="2">Belongs to the bZIP family.</text>
</comment>
<keyword evidence="5" id="KW-0804">Transcription</keyword>
<feature type="coiled-coil region" evidence="7">
    <location>
        <begin position="174"/>
        <end position="201"/>
    </location>
</feature>
<evidence type="ECO:0000256" key="2">
    <source>
        <dbReference type="ARBA" id="ARBA00007163"/>
    </source>
</evidence>
<dbReference type="EMBL" id="JACMSC010000009">
    <property type="protein sequence ID" value="KAG6508741.1"/>
    <property type="molecule type" value="Genomic_DNA"/>
</dbReference>
<evidence type="ECO:0000256" key="7">
    <source>
        <dbReference type="SAM" id="Coils"/>
    </source>
</evidence>
<accession>A0A8J5GL89</accession>
<dbReference type="PROSITE" id="PS00036">
    <property type="entry name" value="BZIP_BASIC"/>
    <property type="match status" value="1"/>
</dbReference>
<dbReference type="InterPro" id="IPR046347">
    <property type="entry name" value="bZIP_sf"/>
</dbReference>
<protein>
    <submittedName>
        <fullName evidence="10">Uncharacterized protein</fullName>
    </submittedName>
</protein>
<dbReference type="PANTHER" id="PTHR45693">
    <property type="entry name" value="TRANSCRIPTION FACTOR TGA9"/>
    <property type="match status" value="1"/>
</dbReference>
<evidence type="ECO:0000313" key="11">
    <source>
        <dbReference type="Proteomes" id="UP000734854"/>
    </source>
</evidence>
<organism evidence="10 11">
    <name type="scientific">Zingiber officinale</name>
    <name type="common">Ginger</name>
    <name type="synonym">Amomum zingiber</name>
    <dbReference type="NCBI Taxonomy" id="94328"/>
    <lineage>
        <taxon>Eukaryota</taxon>
        <taxon>Viridiplantae</taxon>
        <taxon>Streptophyta</taxon>
        <taxon>Embryophyta</taxon>
        <taxon>Tracheophyta</taxon>
        <taxon>Spermatophyta</taxon>
        <taxon>Magnoliopsida</taxon>
        <taxon>Liliopsida</taxon>
        <taxon>Zingiberales</taxon>
        <taxon>Zingiberaceae</taxon>
        <taxon>Zingiber</taxon>
    </lineage>
</organism>
<sequence length="439" mass="49366">MSIVEMLNPFVCAELCKVDYLAFVARLVRERERAGFGFAGRLDLPIGRRTGAVWTLAFSVRVGRVGFGNSELFGYGLYGYGSFLRLENRYFPWFFWGSFLLFGFLAATRSGQSIKISWCFHDIIFSTARLECRQLAAVAASDSSDRSKDKMLDQKTLRRLAQNREAARKSRLRKKAYVQQLESSRLKLTQLEQELQRARQQGIFISSSGDQGHATGGNGALAFDVEYARWLEEHNRQINELRAAVNAHASENDLRAMVDGVMTHYEDIFRVKGIAAKTDVFHILSGMWKTPAERCFLWLGGFRSSELLKILASQLEPLTEQQLMGICNLQQSSQQAEDALSQGMEALQQSLAETLAGSLGPAGSSGNVANYMGQMAMAMGKLGTLENFLRQADNLRQQTLQQMHRILTTRQSARALLAINDYFSRLRALSSLWLARPRE</sequence>
<comment type="caution">
    <text evidence="10">The sequence shown here is derived from an EMBL/GenBank/DDBJ whole genome shotgun (WGS) entry which is preliminary data.</text>
</comment>
<keyword evidence="4" id="KW-0238">DNA-binding</keyword>
<dbReference type="GO" id="GO:0043565">
    <property type="term" value="F:sequence-specific DNA binding"/>
    <property type="evidence" value="ECO:0007669"/>
    <property type="project" value="InterPro"/>
</dbReference>